<gene>
    <name evidence="3" type="ORF">KGQ19_03405</name>
</gene>
<protein>
    <submittedName>
        <fullName evidence="3">Helix-turn-helix transcriptional regulator</fullName>
    </submittedName>
</protein>
<proteinExistence type="predicted"/>
<sequence length="191" mass="22079">MPLDYVILGMLALHRMSGYDLRRWMEGPGRYVGFGVQLPHIYRRLAKLAEQGWIQFETDPRDGAPDAKVYTLTEAGEQALEEWARAPYEPSPRPMDPDFKLRFLFGGQLDPQIAIELLRTELDYRRAQRGGPRVPGYDARHTVLQPEFSQIDPEWAREVHTLTHEQGYASTSAYIAWLELTLERLEAKYVC</sequence>
<dbReference type="RefSeq" id="WP_212007561.1">
    <property type="nucleotide sequence ID" value="NZ_JAAFYZ010000007.1"/>
</dbReference>
<dbReference type="Pfam" id="PF10400">
    <property type="entry name" value="Vir_act_alpha_C"/>
    <property type="match status" value="1"/>
</dbReference>
<dbReference type="Gene3D" id="1.10.10.10">
    <property type="entry name" value="Winged helix-like DNA-binding domain superfamily/Winged helix DNA-binding domain"/>
    <property type="match status" value="1"/>
</dbReference>
<dbReference type="PANTHER" id="PTHR43252">
    <property type="entry name" value="TRANSCRIPTIONAL REGULATOR YQJI"/>
    <property type="match status" value="1"/>
</dbReference>
<feature type="domain" description="Transcription regulator PadR N-terminal" evidence="1">
    <location>
        <begin position="7"/>
        <end position="82"/>
    </location>
</feature>
<evidence type="ECO:0000259" key="1">
    <source>
        <dbReference type="Pfam" id="PF03551"/>
    </source>
</evidence>
<dbReference type="InterPro" id="IPR005149">
    <property type="entry name" value="Tscrpt_reg_PadR_N"/>
</dbReference>
<dbReference type="SUPFAM" id="SSF46785">
    <property type="entry name" value="Winged helix' DNA-binding domain"/>
    <property type="match status" value="1"/>
</dbReference>
<dbReference type="Proteomes" id="UP000730482">
    <property type="component" value="Unassembled WGS sequence"/>
</dbReference>
<keyword evidence="4" id="KW-1185">Reference proteome</keyword>
<dbReference type="PANTHER" id="PTHR43252:SF6">
    <property type="entry name" value="NEGATIVE TRANSCRIPTION REGULATOR PADR"/>
    <property type="match status" value="1"/>
</dbReference>
<dbReference type="Pfam" id="PF03551">
    <property type="entry name" value="PadR"/>
    <property type="match status" value="1"/>
</dbReference>
<accession>A0ABS5KIG3</accession>
<dbReference type="InterPro" id="IPR018309">
    <property type="entry name" value="Tscrpt_reg_PadR_C"/>
</dbReference>
<feature type="domain" description="Transcription regulator PadR C-terminal" evidence="2">
    <location>
        <begin position="98"/>
        <end position="186"/>
    </location>
</feature>
<evidence type="ECO:0000313" key="4">
    <source>
        <dbReference type="Proteomes" id="UP000730482"/>
    </source>
</evidence>
<dbReference type="EMBL" id="JAAFYZ010000007">
    <property type="protein sequence ID" value="MBS2545908.1"/>
    <property type="molecule type" value="Genomic_DNA"/>
</dbReference>
<dbReference type="InterPro" id="IPR036388">
    <property type="entry name" value="WH-like_DNA-bd_sf"/>
</dbReference>
<organism evidence="3 4">
    <name type="scientific">Catenulispora pinistramenti</name>
    <dbReference type="NCBI Taxonomy" id="2705254"/>
    <lineage>
        <taxon>Bacteria</taxon>
        <taxon>Bacillati</taxon>
        <taxon>Actinomycetota</taxon>
        <taxon>Actinomycetes</taxon>
        <taxon>Catenulisporales</taxon>
        <taxon>Catenulisporaceae</taxon>
        <taxon>Catenulispora</taxon>
    </lineage>
</organism>
<comment type="caution">
    <text evidence="3">The sequence shown here is derived from an EMBL/GenBank/DDBJ whole genome shotgun (WGS) entry which is preliminary data.</text>
</comment>
<evidence type="ECO:0000313" key="3">
    <source>
        <dbReference type="EMBL" id="MBS2545908.1"/>
    </source>
</evidence>
<reference evidence="3 4" key="1">
    <citation type="submission" date="2020-02" db="EMBL/GenBank/DDBJ databases">
        <title>Acidophilic actinobacteria isolated from forest soil.</title>
        <authorList>
            <person name="Golinska P."/>
        </authorList>
    </citation>
    <scope>NUCLEOTIDE SEQUENCE [LARGE SCALE GENOMIC DNA]</scope>
    <source>
        <strain evidence="3 4">NL8</strain>
    </source>
</reference>
<dbReference type="InterPro" id="IPR036390">
    <property type="entry name" value="WH_DNA-bd_sf"/>
</dbReference>
<evidence type="ECO:0000259" key="2">
    <source>
        <dbReference type="Pfam" id="PF10400"/>
    </source>
</evidence>
<name>A0ABS5KIG3_9ACTN</name>